<organism evidence="1 2">
    <name type="scientific">Acidihalobacter aeolianus</name>
    <dbReference type="NCBI Taxonomy" id="2792603"/>
    <lineage>
        <taxon>Bacteria</taxon>
        <taxon>Pseudomonadati</taxon>
        <taxon>Pseudomonadota</taxon>
        <taxon>Gammaproteobacteria</taxon>
        <taxon>Chromatiales</taxon>
        <taxon>Ectothiorhodospiraceae</taxon>
        <taxon>Acidihalobacter</taxon>
    </lineage>
</organism>
<dbReference type="KEGG" id="aaeo:BJI67_01470"/>
<evidence type="ECO:0000313" key="1">
    <source>
        <dbReference type="EMBL" id="AOV15917.1"/>
    </source>
</evidence>
<sequence>MVQEALLMHYLGANYEKIRAVAWLQPLELSALCDMAQIVLVVGHAPCAHYLAANGSNLRFLSTVQQLARGNPT</sequence>
<proteinExistence type="predicted"/>
<reference evidence="1 2" key="1">
    <citation type="submission" date="2016-09" db="EMBL/GenBank/DDBJ databases">
        <title>Acidihalobacter prosperus V6 (DSM14174).</title>
        <authorList>
            <person name="Khaleque H.N."/>
            <person name="Ramsay J.P."/>
            <person name="Murphy R.J.T."/>
            <person name="Kaksonen A.H."/>
            <person name="Boxall N.J."/>
            <person name="Watkin E.L.J."/>
        </authorList>
    </citation>
    <scope>NUCLEOTIDE SEQUENCE [LARGE SCALE GENOMIC DNA]</scope>
    <source>
        <strain evidence="1 2">V6</strain>
    </source>
</reference>
<evidence type="ECO:0000313" key="2">
    <source>
        <dbReference type="Proteomes" id="UP000095342"/>
    </source>
</evidence>
<protein>
    <submittedName>
        <fullName evidence="1">Uncharacterized protein</fullName>
    </submittedName>
</protein>
<keyword evidence="2" id="KW-1185">Reference proteome</keyword>
<name>A0A1D8K4N2_9GAMM</name>
<dbReference type="AlphaFoldDB" id="A0A1D8K4N2"/>
<gene>
    <name evidence="1" type="ORF">BJI67_01470</name>
</gene>
<dbReference type="EMBL" id="CP017448">
    <property type="protein sequence ID" value="AOV15917.1"/>
    <property type="molecule type" value="Genomic_DNA"/>
</dbReference>
<accession>A0A1D8K4N2</accession>
<dbReference type="Proteomes" id="UP000095342">
    <property type="component" value="Chromosome"/>
</dbReference>